<evidence type="ECO:0000256" key="4">
    <source>
        <dbReference type="ARBA" id="ARBA00022801"/>
    </source>
</evidence>
<keyword evidence="2" id="KW-0645">Protease</keyword>
<feature type="domain" description="G5" evidence="7">
    <location>
        <begin position="134"/>
        <end position="214"/>
    </location>
</feature>
<keyword evidence="6" id="KW-0812">Transmembrane</keyword>
<feature type="transmembrane region" description="Helical" evidence="6">
    <location>
        <begin position="15"/>
        <end position="35"/>
    </location>
</feature>
<keyword evidence="3" id="KW-0732">Signal</keyword>
<dbReference type="PROSITE" id="PS51935">
    <property type="entry name" value="NLPC_P60"/>
    <property type="match status" value="1"/>
</dbReference>
<name>A0A9J6QYS4_9FIRM</name>
<evidence type="ECO:0000256" key="2">
    <source>
        <dbReference type="ARBA" id="ARBA00022670"/>
    </source>
</evidence>
<gene>
    <name evidence="9" type="ORF">OBO34_20250</name>
</gene>
<dbReference type="PANTHER" id="PTHR47053:SF1">
    <property type="entry name" value="MUREIN DD-ENDOPEPTIDASE MEPH-RELATED"/>
    <property type="match status" value="1"/>
</dbReference>
<keyword evidence="4" id="KW-0378">Hydrolase</keyword>
<protein>
    <submittedName>
        <fullName evidence="9">NlpC/P60 family protein</fullName>
    </submittedName>
</protein>
<dbReference type="Gene3D" id="2.20.230.10">
    <property type="entry name" value="Resuscitation-promoting factor rpfb"/>
    <property type="match status" value="1"/>
</dbReference>
<dbReference type="InterPro" id="IPR038765">
    <property type="entry name" value="Papain-like_cys_pep_sf"/>
</dbReference>
<evidence type="ECO:0000259" key="7">
    <source>
        <dbReference type="PROSITE" id="PS51109"/>
    </source>
</evidence>
<evidence type="ECO:0000256" key="5">
    <source>
        <dbReference type="ARBA" id="ARBA00022807"/>
    </source>
</evidence>
<dbReference type="GO" id="GO:0008234">
    <property type="term" value="F:cysteine-type peptidase activity"/>
    <property type="evidence" value="ECO:0007669"/>
    <property type="project" value="UniProtKB-KW"/>
</dbReference>
<evidence type="ECO:0000313" key="9">
    <source>
        <dbReference type="EMBL" id="MCU7380649.1"/>
    </source>
</evidence>
<evidence type="ECO:0000256" key="3">
    <source>
        <dbReference type="ARBA" id="ARBA00022729"/>
    </source>
</evidence>
<keyword evidence="10" id="KW-1185">Reference proteome</keyword>
<dbReference type="Pfam" id="PF07501">
    <property type="entry name" value="G5"/>
    <property type="match status" value="1"/>
</dbReference>
<dbReference type="InterPro" id="IPR051202">
    <property type="entry name" value="Peptidase_C40"/>
</dbReference>
<proteinExistence type="inferred from homology"/>
<dbReference type="Pfam" id="PF00877">
    <property type="entry name" value="NLPC_P60"/>
    <property type="match status" value="1"/>
</dbReference>
<dbReference type="EMBL" id="JAOSHN010000012">
    <property type="protein sequence ID" value="MCU7380649.1"/>
    <property type="molecule type" value="Genomic_DNA"/>
</dbReference>
<keyword evidence="6" id="KW-0472">Membrane</keyword>
<comment type="caution">
    <text evidence="9">The sequence shown here is derived from an EMBL/GenBank/DDBJ whole genome shotgun (WGS) entry which is preliminary data.</text>
</comment>
<reference evidence="9" key="1">
    <citation type="submission" date="2022-09" db="EMBL/GenBank/DDBJ databases">
        <title>Culturomic study of gut microbiota in children with autism spectrum disorder.</title>
        <authorList>
            <person name="Efimov B.A."/>
            <person name="Chaplin A.V."/>
            <person name="Sokolova S.R."/>
            <person name="Pikina A.P."/>
            <person name="Korzhanova M."/>
            <person name="Belova V."/>
            <person name="Korostin D."/>
        </authorList>
    </citation>
    <scope>NUCLEOTIDE SEQUENCE</scope>
    <source>
        <strain evidence="9">ASD5510</strain>
    </source>
</reference>
<accession>A0A9J6QYS4</accession>
<evidence type="ECO:0000256" key="1">
    <source>
        <dbReference type="ARBA" id="ARBA00007074"/>
    </source>
</evidence>
<dbReference type="SUPFAM" id="SSF54001">
    <property type="entry name" value="Cysteine proteinases"/>
    <property type="match status" value="1"/>
</dbReference>
<keyword evidence="5" id="KW-0788">Thiol protease</keyword>
<dbReference type="Gene3D" id="3.90.1720.10">
    <property type="entry name" value="endopeptidase domain like (from Nostoc punctiforme)"/>
    <property type="match status" value="1"/>
</dbReference>
<dbReference type="SMART" id="SM01208">
    <property type="entry name" value="G5"/>
    <property type="match status" value="1"/>
</dbReference>
<sequence length="347" mass="37086">MFEKHLGKMKHKMEVAVIGLAIVVIVLGVCAFLQFTKPFAISEDGVKVEEPWVVKVGDNEAFVVASEKEGKAVIEGIKSSYVTENTKKEATTLSPEVTIVAKELKRGDESPTVVEADDAVTQVVAANKTAEPMITVTTTEEVAKTEAIDYKTEYKENSKLYLGEEKVATKGKKGKKTIVSQVTKQNGQIVSEEVIATTVDQKPVAKVIEKGTKTMTADKASQVVSRGGAAMGRGSGKEVVNYALQFVGNPYVYGGTSLTNGTDCSGFTMSVYAKFGVSLPHSSSAQRSCGKEVPYSEAKPGDIICYAGHVAIYIGNGKIVHASTPSTGIKVSSATYKNIITVRRIIE</sequence>
<dbReference type="Proteomes" id="UP001065549">
    <property type="component" value="Unassembled WGS sequence"/>
</dbReference>
<dbReference type="InterPro" id="IPR011098">
    <property type="entry name" value="G5_dom"/>
</dbReference>
<dbReference type="RefSeq" id="WP_253020994.1">
    <property type="nucleotide sequence ID" value="NZ_JAOSHN010000012.1"/>
</dbReference>
<evidence type="ECO:0000256" key="6">
    <source>
        <dbReference type="SAM" id="Phobius"/>
    </source>
</evidence>
<dbReference type="AlphaFoldDB" id="A0A9J6QYS4"/>
<keyword evidence="6" id="KW-1133">Transmembrane helix</keyword>
<dbReference type="GO" id="GO:0006508">
    <property type="term" value="P:proteolysis"/>
    <property type="evidence" value="ECO:0007669"/>
    <property type="project" value="UniProtKB-KW"/>
</dbReference>
<evidence type="ECO:0000313" key="10">
    <source>
        <dbReference type="Proteomes" id="UP001065549"/>
    </source>
</evidence>
<dbReference type="PROSITE" id="PS51109">
    <property type="entry name" value="G5"/>
    <property type="match status" value="1"/>
</dbReference>
<dbReference type="PANTHER" id="PTHR47053">
    <property type="entry name" value="MUREIN DD-ENDOPEPTIDASE MEPH-RELATED"/>
    <property type="match status" value="1"/>
</dbReference>
<dbReference type="InterPro" id="IPR000064">
    <property type="entry name" value="NLP_P60_dom"/>
</dbReference>
<evidence type="ECO:0000259" key="8">
    <source>
        <dbReference type="PROSITE" id="PS51935"/>
    </source>
</evidence>
<feature type="domain" description="NlpC/P60" evidence="8">
    <location>
        <begin position="233"/>
        <end position="347"/>
    </location>
</feature>
<organism evidence="9 10">
    <name type="scientific">Hominibacterium faecale</name>
    <dbReference type="NCBI Taxonomy" id="2839743"/>
    <lineage>
        <taxon>Bacteria</taxon>
        <taxon>Bacillati</taxon>
        <taxon>Bacillota</taxon>
        <taxon>Clostridia</taxon>
        <taxon>Peptostreptococcales</taxon>
        <taxon>Anaerovoracaceae</taxon>
        <taxon>Hominibacterium</taxon>
    </lineage>
</organism>
<comment type="similarity">
    <text evidence="1">Belongs to the peptidase C40 family.</text>
</comment>